<dbReference type="Proteomes" id="UP000008631">
    <property type="component" value="Chromosome"/>
</dbReference>
<accession>E8R1L0</accession>
<reference key="1">
    <citation type="submission" date="2010-11" db="EMBL/GenBank/DDBJ databases">
        <title>The complete sequence of chromosome of Isophaera pallida ATCC 43644.</title>
        <authorList>
            <consortium name="US DOE Joint Genome Institute (JGI-PGF)"/>
            <person name="Lucas S."/>
            <person name="Copeland A."/>
            <person name="Lapidus A."/>
            <person name="Bruce D."/>
            <person name="Goodwin L."/>
            <person name="Pitluck S."/>
            <person name="Kyrpides N."/>
            <person name="Mavromatis K."/>
            <person name="Pagani I."/>
            <person name="Ivanova N."/>
            <person name="Saunders E."/>
            <person name="Brettin T."/>
            <person name="Detter J.C."/>
            <person name="Han C."/>
            <person name="Tapia R."/>
            <person name="Land M."/>
            <person name="Hauser L."/>
            <person name="Markowitz V."/>
            <person name="Cheng J.-F."/>
            <person name="Hugenholtz P."/>
            <person name="Woyke T."/>
            <person name="Wu D."/>
            <person name="Eisen J.A."/>
        </authorList>
    </citation>
    <scope>NUCLEOTIDE SEQUENCE</scope>
    <source>
        <strain>ATCC 43644</strain>
    </source>
</reference>
<organism evidence="1 2">
    <name type="scientific">Isosphaera pallida (strain ATCC 43644 / DSM 9630 / IS1B)</name>
    <dbReference type="NCBI Taxonomy" id="575540"/>
    <lineage>
        <taxon>Bacteria</taxon>
        <taxon>Pseudomonadati</taxon>
        <taxon>Planctomycetota</taxon>
        <taxon>Planctomycetia</taxon>
        <taxon>Isosphaerales</taxon>
        <taxon>Isosphaeraceae</taxon>
        <taxon>Isosphaera</taxon>
    </lineage>
</organism>
<dbReference type="KEGG" id="ipa:Isop_2863"/>
<sequence>MIFLQATSKALSPYAQAQANRNEDSENFIKPSLVVQFGVWESLRSSRAAAGVVRTTSVMSW</sequence>
<protein>
    <submittedName>
        <fullName evidence="1">Uncharacterized protein</fullName>
    </submittedName>
</protein>
<gene>
    <name evidence="1" type="ordered locus">Isop_2863</name>
</gene>
<evidence type="ECO:0000313" key="2">
    <source>
        <dbReference type="Proteomes" id="UP000008631"/>
    </source>
</evidence>
<name>E8R1L0_ISOPI</name>
<dbReference type="InParanoid" id="E8R1L0"/>
<dbReference type="HOGENOM" id="CLU_2916387_0_0_0"/>
<dbReference type="STRING" id="575540.Isop_2863"/>
<reference evidence="1 2" key="2">
    <citation type="journal article" date="2011" name="Stand. Genomic Sci.">
        <title>Complete genome sequence of Isosphaera pallida type strain (IS1B).</title>
        <authorList>
            <consortium name="US DOE Joint Genome Institute (JGI-PGF)"/>
            <person name="Goker M."/>
            <person name="Cleland D."/>
            <person name="Saunders E."/>
            <person name="Lapidus A."/>
            <person name="Nolan M."/>
            <person name="Lucas S."/>
            <person name="Hammon N."/>
            <person name="Deshpande S."/>
            <person name="Cheng J.F."/>
            <person name="Tapia R."/>
            <person name="Han C."/>
            <person name="Goodwin L."/>
            <person name="Pitluck S."/>
            <person name="Liolios K."/>
            <person name="Pagani I."/>
            <person name="Ivanova N."/>
            <person name="Mavromatis K."/>
            <person name="Pati A."/>
            <person name="Chen A."/>
            <person name="Palaniappan K."/>
            <person name="Land M."/>
            <person name="Hauser L."/>
            <person name="Chang Y.J."/>
            <person name="Jeffries C.D."/>
            <person name="Detter J.C."/>
            <person name="Beck B."/>
            <person name="Woyke T."/>
            <person name="Bristow J."/>
            <person name="Eisen J.A."/>
            <person name="Markowitz V."/>
            <person name="Hugenholtz P."/>
            <person name="Kyrpides N.C."/>
            <person name="Klenk H.P."/>
        </authorList>
    </citation>
    <scope>NUCLEOTIDE SEQUENCE [LARGE SCALE GENOMIC DNA]</scope>
    <source>
        <strain evidence="2">ATCC 43644 / DSM 9630 / IS1B</strain>
    </source>
</reference>
<proteinExistence type="predicted"/>
<dbReference type="EMBL" id="CP002353">
    <property type="protein sequence ID" value="ADV63428.1"/>
    <property type="molecule type" value="Genomic_DNA"/>
</dbReference>
<keyword evidence="2" id="KW-1185">Reference proteome</keyword>
<dbReference type="AlphaFoldDB" id="E8R1L0"/>
<evidence type="ECO:0000313" key="1">
    <source>
        <dbReference type="EMBL" id="ADV63428.1"/>
    </source>
</evidence>